<gene>
    <name evidence="1" type="ORF">LCGC14_0720270</name>
</gene>
<protein>
    <submittedName>
        <fullName evidence="1">Uncharacterized protein</fullName>
    </submittedName>
</protein>
<accession>A0A0F9TK05</accession>
<organism evidence="1">
    <name type="scientific">marine sediment metagenome</name>
    <dbReference type="NCBI Taxonomy" id="412755"/>
    <lineage>
        <taxon>unclassified sequences</taxon>
        <taxon>metagenomes</taxon>
        <taxon>ecological metagenomes</taxon>
    </lineage>
</organism>
<proteinExistence type="predicted"/>
<dbReference type="EMBL" id="LAZR01001628">
    <property type="protein sequence ID" value="KKN41738.1"/>
    <property type="molecule type" value="Genomic_DNA"/>
</dbReference>
<name>A0A0F9TK05_9ZZZZ</name>
<sequence length="36" mass="4234">MEKLLNLKTITLLKAVITSIMCADFERFFRGLYILK</sequence>
<reference evidence="1" key="1">
    <citation type="journal article" date="2015" name="Nature">
        <title>Complex archaea that bridge the gap between prokaryotes and eukaryotes.</title>
        <authorList>
            <person name="Spang A."/>
            <person name="Saw J.H."/>
            <person name="Jorgensen S.L."/>
            <person name="Zaremba-Niedzwiedzka K."/>
            <person name="Martijn J."/>
            <person name="Lind A.E."/>
            <person name="van Eijk R."/>
            <person name="Schleper C."/>
            <person name="Guy L."/>
            <person name="Ettema T.J."/>
        </authorList>
    </citation>
    <scope>NUCLEOTIDE SEQUENCE</scope>
</reference>
<evidence type="ECO:0000313" key="1">
    <source>
        <dbReference type="EMBL" id="KKN41738.1"/>
    </source>
</evidence>
<dbReference type="AlphaFoldDB" id="A0A0F9TK05"/>
<comment type="caution">
    <text evidence="1">The sequence shown here is derived from an EMBL/GenBank/DDBJ whole genome shotgun (WGS) entry which is preliminary data.</text>
</comment>